<comment type="subcellular location">
    <subcellularLocation>
        <location evidence="1">Cell membrane</location>
        <topology evidence="1">Multi-pass membrane protein</topology>
    </subcellularLocation>
    <subcellularLocation>
        <location evidence="8">Membrane</location>
        <topology evidence="8">Multi-pass membrane protein</topology>
    </subcellularLocation>
</comment>
<keyword evidence="8" id="KW-0460">Magnesium</keyword>
<keyword evidence="3 8" id="KW-0813">Transport</keyword>
<feature type="transmembrane region" description="Helical" evidence="8">
    <location>
        <begin position="302"/>
        <end position="322"/>
    </location>
</feature>
<evidence type="ECO:0000256" key="3">
    <source>
        <dbReference type="ARBA" id="ARBA00022448"/>
    </source>
</evidence>
<keyword evidence="7 8" id="KW-0472">Membrane</keyword>
<dbReference type="PANTHER" id="PTHR46494:SF1">
    <property type="entry name" value="CORA FAMILY METAL ION TRANSPORTER (EUROFUNG)"/>
    <property type="match status" value="1"/>
</dbReference>
<dbReference type="GO" id="GO:0050897">
    <property type="term" value="F:cobalt ion binding"/>
    <property type="evidence" value="ECO:0007669"/>
    <property type="project" value="TreeGrafter"/>
</dbReference>
<dbReference type="InterPro" id="IPR004488">
    <property type="entry name" value="Mg/Co-transport_prot_CorA"/>
</dbReference>
<dbReference type="CDD" id="cd12822">
    <property type="entry name" value="TmCorA-like"/>
    <property type="match status" value="1"/>
</dbReference>
<dbReference type="Proteomes" id="UP000287352">
    <property type="component" value="Unassembled WGS sequence"/>
</dbReference>
<dbReference type="RefSeq" id="WP_126579708.1">
    <property type="nucleotide sequence ID" value="NZ_BIFR01000001.1"/>
</dbReference>
<dbReference type="Gene3D" id="3.30.460.20">
    <property type="entry name" value="CorA soluble domain-like"/>
    <property type="match status" value="1"/>
</dbReference>
<feature type="transmembrane region" description="Helical" evidence="8">
    <location>
        <begin position="269"/>
        <end position="290"/>
    </location>
</feature>
<keyword evidence="4 8" id="KW-1003">Cell membrane</keyword>
<dbReference type="InterPro" id="IPR045863">
    <property type="entry name" value="CorA_TM1_TM2"/>
</dbReference>
<comment type="caution">
    <text evidence="9">The sequence shown here is derived from an EMBL/GenBank/DDBJ whole genome shotgun (WGS) entry which is preliminary data.</text>
</comment>
<dbReference type="InterPro" id="IPR002523">
    <property type="entry name" value="MgTranspt_CorA/ZnTranspt_ZntB"/>
</dbReference>
<evidence type="ECO:0000256" key="8">
    <source>
        <dbReference type="RuleBase" id="RU362010"/>
    </source>
</evidence>
<evidence type="ECO:0000256" key="5">
    <source>
        <dbReference type="ARBA" id="ARBA00022692"/>
    </source>
</evidence>
<gene>
    <name evidence="8 9" type="primary">corA</name>
    <name evidence="9" type="ORF">KTT_19040</name>
</gene>
<dbReference type="Gene3D" id="1.20.58.340">
    <property type="entry name" value="Magnesium transport protein CorA, transmembrane region"/>
    <property type="match status" value="2"/>
</dbReference>
<evidence type="ECO:0000256" key="2">
    <source>
        <dbReference type="ARBA" id="ARBA00009765"/>
    </source>
</evidence>
<reference evidence="10" key="1">
    <citation type="submission" date="2018-12" db="EMBL/GenBank/DDBJ databases">
        <title>Tengunoibacter tsumagoiensis gen. nov., sp. nov., Dictyobacter kobayashii sp. nov., D. alpinus sp. nov., and D. joshuensis sp. nov. and description of Dictyobacteraceae fam. nov. within the order Ktedonobacterales isolated from Tengu-no-mugimeshi.</title>
        <authorList>
            <person name="Wang C.M."/>
            <person name="Zheng Y."/>
            <person name="Sakai Y."/>
            <person name="Toyoda A."/>
            <person name="Minakuchi Y."/>
            <person name="Abe K."/>
            <person name="Yokota A."/>
            <person name="Yabe S."/>
        </authorList>
    </citation>
    <scope>NUCLEOTIDE SEQUENCE [LARGE SCALE GENOMIC DNA]</scope>
    <source>
        <strain evidence="10">Uno3</strain>
    </source>
</reference>
<proteinExistence type="inferred from homology"/>
<dbReference type="NCBIfam" id="TIGR00383">
    <property type="entry name" value="corA"/>
    <property type="match status" value="1"/>
</dbReference>
<dbReference type="GO" id="GO:0005886">
    <property type="term" value="C:plasma membrane"/>
    <property type="evidence" value="ECO:0007669"/>
    <property type="project" value="UniProtKB-SubCell"/>
</dbReference>
<dbReference type="Pfam" id="PF01544">
    <property type="entry name" value="CorA"/>
    <property type="match status" value="1"/>
</dbReference>
<keyword evidence="10" id="KW-1185">Reference proteome</keyword>
<keyword evidence="6 8" id="KW-1133">Transmembrane helix</keyword>
<dbReference type="OrthoDB" id="9803416at2"/>
<evidence type="ECO:0000256" key="1">
    <source>
        <dbReference type="ARBA" id="ARBA00004651"/>
    </source>
</evidence>
<comment type="similarity">
    <text evidence="2 8">Belongs to the CorA metal ion transporter (MIT) (TC 1.A.35) family.</text>
</comment>
<dbReference type="GO" id="GO:0000287">
    <property type="term" value="F:magnesium ion binding"/>
    <property type="evidence" value="ECO:0007669"/>
    <property type="project" value="TreeGrafter"/>
</dbReference>
<name>A0A401ZYX4_9CHLR</name>
<evidence type="ECO:0000256" key="7">
    <source>
        <dbReference type="ARBA" id="ARBA00023136"/>
    </source>
</evidence>
<dbReference type="AlphaFoldDB" id="A0A401ZYX4"/>
<evidence type="ECO:0000256" key="6">
    <source>
        <dbReference type="ARBA" id="ARBA00022989"/>
    </source>
</evidence>
<evidence type="ECO:0000313" key="9">
    <source>
        <dbReference type="EMBL" id="GCE12045.1"/>
    </source>
</evidence>
<keyword evidence="8" id="KW-0406">Ion transport</keyword>
<evidence type="ECO:0000256" key="4">
    <source>
        <dbReference type="ARBA" id="ARBA00022475"/>
    </source>
</evidence>
<accession>A0A401ZYX4</accession>
<dbReference type="SUPFAM" id="SSF143865">
    <property type="entry name" value="CorA soluble domain-like"/>
    <property type="match status" value="1"/>
</dbReference>
<comment type="function">
    <text evidence="8">Mediates influx of magnesium ions.</text>
</comment>
<dbReference type="InterPro" id="IPR045861">
    <property type="entry name" value="CorA_cytoplasmic_dom"/>
</dbReference>
<dbReference type="GO" id="GO:0015095">
    <property type="term" value="F:magnesium ion transmembrane transporter activity"/>
    <property type="evidence" value="ECO:0007669"/>
    <property type="project" value="UniProtKB-UniRule"/>
</dbReference>
<dbReference type="FunFam" id="1.20.58.340:FF:000012">
    <property type="entry name" value="Magnesium transport protein CorA"/>
    <property type="match status" value="1"/>
</dbReference>
<dbReference type="EMBL" id="BIFR01000001">
    <property type="protein sequence ID" value="GCE12045.1"/>
    <property type="molecule type" value="Genomic_DNA"/>
</dbReference>
<dbReference type="PANTHER" id="PTHR46494">
    <property type="entry name" value="CORA FAMILY METAL ION TRANSPORTER (EUROFUNG)"/>
    <property type="match status" value="1"/>
</dbReference>
<dbReference type="SUPFAM" id="SSF144083">
    <property type="entry name" value="Magnesium transport protein CorA, transmembrane region"/>
    <property type="match status" value="1"/>
</dbReference>
<evidence type="ECO:0000313" key="10">
    <source>
        <dbReference type="Proteomes" id="UP000287352"/>
    </source>
</evidence>
<dbReference type="GO" id="GO:0015087">
    <property type="term" value="F:cobalt ion transmembrane transporter activity"/>
    <property type="evidence" value="ECO:0007669"/>
    <property type="project" value="UniProtKB-UniRule"/>
</dbReference>
<sequence>MQQLFIWHNGTLTADASVEEIHTALEDKQAVIWLDLQVDGNLAKYRDLLSSVFKLAPITIESMEEQKERSRLVEHHTYFNLVLHGLTFQRETVEASTPKIDIAFGHNFLITVHREEMSWLSGLLNAARSKTTEEHLLAKGVPRLLHAILDSLVDSYFPILDDIDDLIDELEDAAVEKANTTVQSQIFNAKRTIATMRRVISPQVEVSNALIMRTGDFIPGDVEPYFSDVHDHLVRTFEILDSYRDLLSGLLDVYLSTVSNNLNVIMKQLAIISTIFLPITFITGVFGQNFGHSPLVEHDNGYNFWYVLGFMLIISLIQIWYFHHRRWI</sequence>
<keyword evidence="5 8" id="KW-0812">Transmembrane</keyword>
<protein>
    <recommendedName>
        <fullName evidence="8">Magnesium transport protein CorA</fullName>
    </recommendedName>
</protein>
<organism evidence="9 10">
    <name type="scientific">Tengunoibacter tsumagoiensis</name>
    <dbReference type="NCBI Taxonomy" id="2014871"/>
    <lineage>
        <taxon>Bacteria</taxon>
        <taxon>Bacillati</taxon>
        <taxon>Chloroflexota</taxon>
        <taxon>Ktedonobacteria</taxon>
        <taxon>Ktedonobacterales</taxon>
        <taxon>Dictyobacteraceae</taxon>
        <taxon>Tengunoibacter</taxon>
    </lineage>
</organism>